<name>A0ACA9RG56_9GLOM</name>
<organism evidence="1 2">
    <name type="scientific">Racocetra persica</name>
    <dbReference type="NCBI Taxonomy" id="160502"/>
    <lineage>
        <taxon>Eukaryota</taxon>
        <taxon>Fungi</taxon>
        <taxon>Fungi incertae sedis</taxon>
        <taxon>Mucoromycota</taxon>
        <taxon>Glomeromycotina</taxon>
        <taxon>Glomeromycetes</taxon>
        <taxon>Diversisporales</taxon>
        <taxon>Gigasporaceae</taxon>
        <taxon>Racocetra</taxon>
    </lineage>
</organism>
<gene>
    <name evidence="1" type="ORF">RPERSI_LOCUS19471</name>
</gene>
<sequence>ITYPKKLWLPHDFDIDEKCKRKYSECENVSNTWSNVCESKRVMKENMDMRFGGETRCDFETDLKTRKIRLYPTLKERETLLRWINTTRWTSTKVSVNAYAIDA</sequence>
<evidence type="ECO:0000313" key="1">
    <source>
        <dbReference type="EMBL" id="CAG8792847.1"/>
    </source>
</evidence>
<comment type="caution">
    <text evidence="1">The sequence shown here is derived from an EMBL/GenBank/DDBJ whole genome shotgun (WGS) entry which is preliminary data.</text>
</comment>
<protein>
    <submittedName>
        <fullName evidence="1">24951_t:CDS:1</fullName>
    </submittedName>
</protein>
<dbReference type="Proteomes" id="UP000789920">
    <property type="component" value="Unassembled WGS sequence"/>
</dbReference>
<feature type="non-terminal residue" evidence="1">
    <location>
        <position position="1"/>
    </location>
</feature>
<reference evidence="1" key="1">
    <citation type="submission" date="2021-06" db="EMBL/GenBank/DDBJ databases">
        <authorList>
            <person name="Kallberg Y."/>
            <person name="Tangrot J."/>
            <person name="Rosling A."/>
        </authorList>
    </citation>
    <scope>NUCLEOTIDE SEQUENCE</scope>
    <source>
        <strain evidence="1">MA461A</strain>
    </source>
</reference>
<proteinExistence type="predicted"/>
<accession>A0ACA9RG56</accession>
<evidence type="ECO:0000313" key="2">
    <source>
        <dbReference type="Proteomes" id="UP000789920"/>
    </source>
</evidence>
<keyword evidence="2" id="KW-1185">Reference proteome</keyword>
<dbReference type="EMBL" id="CAJVQC010053391">
    <property type="protein sequence ID" value="CAG8792847.1"/>
    <property type="molecule type" value="Genomic_DNA"/>
</dbReference>